<dbReference type="InterPro" id="IPR029035">
    <property type="entry name" value="DHS-like_NAD/FAD-binding_dom"/>
</dbReference>
<comment type="caution">
    <text evidence="6">The sequence shown here is derived from an EMBL/GenBank/DDBJ whole genome shotgun (WGS) entry which is preliminary data.</text>
</comment>
<dbReference type="PANTHER" id="PTHR11085">
    <property type="entry name" value="NAD-DEPENDENT PROTEIN DEACYLASE SIRTUIN-5, MITOCHONDRIAL-RELATED"/>
    <property type="match status" value="1"/>
</dbReference>
<dbReference type="InterPro" id="IPR026590">
    <property type="entry name" value="Ssirtuin_cat_dom"/>
</dbReference>
<keyword evidence="2" id="KW-0808">Transferase</keyword>
<dbReference type="Gene3D" id="3.30.1600.10">
    <property type="entry name" value="SIR2/SIRT2 'Small Domain"/>
    <property type="match status" value="1"/>
</dbReference>
<evidence type="ECO:0000313" key="7">
    <source>
        <dbReference type="Proteomes" id="UP000297948"/>
    </source>
</evidence>
<dbReference type="Pfam" id="PF02146">
    <property type="entry name" value="SIR2"/>
    <property type="match status" value="1"/>
</dbReference>
<dbReference type="Proteomes" id="UP000297948">
    <property type="component" value="Unassembled WGS sequence"/>
</dbReference>
<dbReference type="InterPro" id="IPR003000">
    <property type="entry name" value="Sirtuin"/>
</dbReference>
<dbReference type="Gene3D" id="3.40.50.1220">
    <property type="entry name" value="TPP-binding domain"/>
    <property type="match status" value="1"/>
</dbReference>
<dbReference type="InterPro" id="IPR050134">
    <property type="entry name" value="NAD-dep_sirtuin_deacylases"/>
</dbReference>
<feature type="domain" description="Deacetylase sirtuin-type" evidence="5">
    <location>
        <begin position="1"/>
        <end position="247"/>
    </location>
</feature>
<accession>A0A4Z0H7T3</accession>
<evidence type="ECO:0000256" key="1">
    <source>
        <dbReference type="ARBA" id="ARBA00012928"/>
    </source>
</evidence>
<keyword evidence="3" id="KW-0520">NAD</keyword>
<dbReference type="GO" id="GO:0070403">
    <property type="term" value="F:NAD+ binding"/>
    <property type="evidence" value="ECO:0007669"/>
    <property type="project" value="InterPro"/>
</dbReference>
<sequence>MSSDAAQRPLVAILSGAGISTDSGIPDYRGPQGLWRSDPEAEKLVTYRYYMSDPEIRRRSWRMRRDSQALRARPNVAHTAVARLADSGVPVRVITQNVDGLHQLAGVPERKVLELHGTVRAVVCTRCGARTSMAQALERVAAGEDDPDCLTCGGILKSATVMFGEALDQEVLGRAMAISQVCDVFIAVGTSLSVQPAASLAGMAAEHGARLIIVNAEPTPYDPLAAEVIREPIGTALPALLDALAAGGAAATGG</sequence>
<dbReference type="OrthoDB" id="9800582at2"/>
<keyword evidence="7" id="KW-1185">Reference proteome</keyword>
<dbReference type="InterPro" id="IPR026591">
    <property type="entry name" value="Sirtuin_cat_small_dom_sf"/>
</dbReference>
<name>A0A4Z0H7T3_9ACTN</name>
<evidence type="ECO:0000256" key="2">
    <source>
        <dbReference type="ARBA" id="ARBA00022679"/>
    </source>
</evidence>
<dbReference type="SUPFAM" id="SSF52467">
    <property type="entry name" value="DHS-like NAD/FAD-binding domain"/>
    <property type="match status" value="1"/>
</dbReference>
<dbReference type="RefSeq" id="WP_135339068.1">
    <property type="nucleotide sequence ID" value="NZ_JBHLTX010000025.1"/>
</dbReference>
<dbReference type="CDD" id="cd01407">
    <property type="entry name" value="SIR2-fam"/>
    <property type="match status" value="1"/>
</dbReference>
<organism evidence="6 7">
    <name type="scientific">Streptomyces palmae</name>
    <dbReference type="NCBI Taxonomy" id="1701085"/>
    <lineage>
        <taxon>Bacteria</taxon>
        <taxon>Bacillati</taxon>
        <taxon>Actinomycetota</taxon>
        <taxon>Actinomycetes</taxon>
        <taxon>Kitasatosporales</taxon>
        <taxon>Streptomycetaceae</taxon>
        <taxon>Streptomyces</taxon>
    </lineage>
</organism>
<dbReference type="PANTHER" id="PTHR11085:SF4">
    <property type="entry name" value="NAD-DEPENDENT PROTEIN DEACYLASE"/>
    <property type="match status" value="1"/>
</dbReference>
<evidence type="ECO:0000313" key="6">
    <source>
        <dbReference type="EMBL" id="TGB10943.1"/>
    </source>
</evidence>
<comment type="caution">
    <text evidence="4">Lacks conserved residue(s) required for the propagation of feature annotation.</text>
</comment>
<dbReference type="EC" id="2.3.1.286" evidence="1"/>
<evidence type="ECO:0000256" key="3">
    <source>
        <dbReference type="ARBA" id="ARBA00023027"/>
    </source>
</evidence>
<reference evidence="6 7" key="1">
    <citation type="submission" date="2019-03" db="EMBL/GenBank/DDBJ databases">
        <authorList>
            <person name="Gonzalez-Pimentel J.L."/>
        </authorList>
    </citation>
    <scope>NUCLEOTIDE SEQUENCE [LARGE SCALE GENOMIC DNA]</scope>
    <source>
        <strain evidence="6 7">JCM 31289</strain>
    </source>
</reference>
<evidence type="ECO:0000256" key="4">
    <source>
        <dbReference type="PROSITE-ProRule" id="PRU00236"/>
    </source>
</evidence>
<gene>
    <name evidence="6" type="ORF">E4099_12410</name>
</gene>
<proteinExistence type="predicted"/>
<dbReference type="GO" id="GO:0017136">
    <property type="term" value="F:histone deacetylase activity, NAD-dependent"/>
    <property type="evidence" value="ECO:0007669"/>
    <property type="project" value="TreeGrafter"/>
</dbReference>
<protein>
    <recommendedName>
        <fullName evidence="1">protein acetyllysine N-acetyltransferase</fullName>
        <ecNumber evidence="1">2.3.1.286</ecNumber>
    </recommendedName>
</protein>
<dbReference type="EMBL" id="SRID01000089">
    <property type="protein sequence ID" value="TGB10943.1"/>
    <property type="molecule type" value="Genomic_DNA"/>
</dbReference>
<dbReference type="AlphaFoldDB" id="A0A4Z0H7T3"/>
<dbReference type="PROSITE" id="PS50305">
    <property type="entry name" value="SIRTUIN"/>
    <property type="match status" value="1"/>
</dbReference>
<evidence type="ECO:0000259" key="5">
    <source>
        <dbReference type="PROSITE" id="PS50305"/>
    </source>
</evidence>